<reference evidence="2 3" key="1">
    <citation type="submission" date="2021-12" db="EMBL/GenBank/DDBJ databases">
        <title>Genome seq of p7.</title>
        <authorList>
            <person name="Seo T."/>
        </authorList>
    </citation>
    <scope>NUCLEOTIDE SEQUENCE [LARGE SCALE GENOMIC DNA]</scope>
    <source>
        <strain evidence="2 3">P7</strain>
    </source>
</reference>
<dbReference type="EMBL" id="JAJTWT010000012">
    <property type="protein sequence ID" value="MCE4539999.1"/>
    <property type="molecule type" value="Genomic_DNA"/>
</dbReference>
<feature type="signal peptide" evidence="1">
    <location>
        <begin position="1"/>
        <end position="27"/>
    </location>
</feature>
<comment type="caution">
    <text evidence="2">The sequence shown here is derived from an EMBL/GenBank/DDBJ whole genome shotgun (WGS) entry which is preliminary data.</text>
</comment>
<feature type="chain" id="PRO_5046586207" evidence="1">
    <location>
        <begin position="28"/>
        <end position="244"/>
    </location>
</feature>
<evidence type="ECO:0000256" key="1">
    <source>
        <dbReference type="SAM" id="SignalP"/>
    </source>
</evidence>
<organism evidence="2 3">
    <name type="scientific">Pelomonas caseinilytica</name>
    <dbReference type="NCBI Taxonomy" id="2906763"/>
    <lineage>
        <taxon>Bacteria</taxon>
        <taxon>Pseudomonadati</taxon>
        <taxon>Pseudomonadota</taxon>
        <taxon>Betaproteobacteria</taxon>
        <taxon>Burkholderiales</taxon>
        <taxon>Sphaerotilaceae</taxon>
        <taxon>Roseateles</taxon>
    </lineage>
</organism>
<keyword evidence="3" id="KW-1185">Reference proteome</keyword>
<accession>A0ABS8XMZ6</accession>
<protein>
    <submittedName>
        <fullName evidence="2">PEP-CTERM sorting domain-containing protein</fullName>
    </submittedName>
</protein>
<gene>
    <name evidence="2" type="ORF">LXT12_22360</name>
</gene>
<dbReference type="Proteomes" id="UP001201463">
    <property type="component" value="Unassembled WGS sequence"/>
</dbReference>
<evidence type="ECO:0000313" key="3">
    <source>
        <dbReference type="Proteomes" id="UP001201463"/>
    </source>
</evidence>
<proteinExistence type="predicted"/>
<dbReference type="RefSeq" id="WP_233394515.1">
    <property type="nucleotide sequence ID" value="NZ_JAJTWT010000012.1"/>
</dbReference>
<evidence type="ECO:0000313" key="2">
    <source>
        <dbReference type="EMBL" id="MCE4539999.1"/>
    </source>
</evidence>
<name>A0ABS8XMZ6_9BURK</name>
<dbReference type="NCBIfam" id="TIGR02595">
    <property type="entry name" value="PEP_CTERM"/>
    <property type="match status" value="1"/>
</dbReference>
<sequence length="244" mass="25805">MPTRIFRAGLRVLGAAALASTVAAAHAGNGLADPLWWYAAANPQTGQTVFDVQFDEPLGMPGADGLQFWLADSGNPVGRTYQVLFGERPLTTERVIEFRRVVDQGLADIVEIRPMTWTPAPGELASAGGWGQIVASIPFTLTGQHFKMSMPTSVTGESFVYYLQVTHNGAFFAGVDGMSGIVGGVPEPGTLANMLIGLGALGLLAAGRGNLRRGSRCPQANPTPHHRLNAAFRPHAFPTPTQAT</sequence>
<dbReference type="InterPro" id="IPR013424">
    <property type="entry name" value="Ice-binding_C"/>
</dbReference>
<keyword evidence="1" id="KW-0732">Signal</keyword>